<evidence type="ECO:0000313" key="2">
    <source>
        <dbReference type="Proteomes" id="UP000184192"/>
    </source>
</evidence>
<dbReference type="AlphaFoldDB" id="A0A1M6E1H1"/>
<dbReference type="PROSITE" id="PS51257">
    <property type="entry name" value="PROKAR_LIPOPROTEIN"/>
    <property type="match status" value="1"/>
</dbReference>
<dbReference type="InterPro" id="IPR013783">
    <property type="entry name" value="Ig-like_fold"/>
</dbReference>
<protein>
    <submittedName>
        <fullName evidence="1">Putative binding domain-containing protein, N-terminal</fullName>
    </submittedName>
</protein>
<organism evidence="1 2">
    <name type="scientific">Bacteroides stercorirosoris</name>
    <dbReference type="NCBI Taxonomy" id="871324"/>
    <lineage>
        <taxon>Bacteria</taxon>
        <taxon>Pseudomonadati</taxon>
        <taxon>Bacteroidota</taxon>
        <taxon>Bacteroidia</taxon>
        <taxon>Bacteroidales</taxon>
        <taxon>Bacteroidaceae</taxon>
        <taxon>Bacteroides</taxon>
    </lineage>
</organism>
<name>A0A1M6E1H1_9BACE</name>
<sequence>MKKIINILILALCTMVVGCGDDDDAVKSPELTVISTDAQFTYKGGTGLIKVLATSAVEATAADSWCHISVSDQDISLSVDLNTSISSRTTMVTIRSANARTEVPVTQLGDTFICDLKDVTFAPAGGDATFSLDTKRDVKVTVPQWITYRKDENQIIFTAPAIQDGGYRTSTVVIDDGSVAYTAEFTQMNLNGVYDMLFTNGGKRYAALCKVESTGEANVYQLTTKGMPVDAAFLATYSEGHLVVSFGQYLGDIDPYKVYLCAYDNVGTLGWGTTVQYVAPIATDENYNMIFVFADNGTWQGQHVDGFYYGAFTGTPSSSTYKGGYGTATDIVMQTHLTESTD</sequence>
<keyword evidence="2" id="KW-1185">Reference proteome</keyword>
<evidence type="ECO:0000313" key="1">
    <source>
        <dbReference type="EMBL" id="SHI79326.1"/>
    </source>
</evidence>
<proteinExistence type="predicted"/>
<reference evidence="2" key="1">
    <citation type="submission" date="2016-11" db="EMBL/GenBank/DDBJ databases">
        <authorList>
            <person name="Varghese N."/>
            <person name="Submissions S."/>
        </authorList>
    </citation>
    <scope>NUCLEOTIDE SEQUENCE [LARGE SCALE GENOMIC DNA]</scope>
    <source>
        <strain evidence="2">DSM 26884</strain>
    </source>
</reference>
<dbReference type="Gene3D" id="2.60.40.10">
    <property type="entry name" value="Immunoglobulins"/>
    <property type="match status" value="1"/>
</dbReference>
<dbReference type="InterPro" id="IPR024361">
    <property type="entry name" value="BACON"/>
</dbReference>
<gene>
    <name evidence="1" type="ORF">SAMN05444350_10846</name>
</gene>
<accession>A0A1M6E1H1</accession>
<dbReference type="EMBL" id="FQZN01000008">
    <property type="protein sequence ID" value="SHI79326.1"/>
    <property type="molecule type" value="Genomic_DNA"/>
</dbReference>
<dbReference type="Proteomes" id="UP000184192">
    <property type="component" value="Unassembled WGS sequence"/>
</dbReference>
<dbReference type="eggNOG" id="ENOG5033P2X">
    <property type="taxonomic scope" value="Bacteria"/>
</dbReference>
<dbReference type="CDD" id="cd14948">
    <property type="entry name" value="BACON"/>
    <property type="match status" value="1"/>
</dbReference>
<dbReference type="GeneID" id="92711739"/>
<dbReference type="RefSeq" id="WP_025831436.1">
    <property type="nucleotide sequence ID" value="NZ_FQZN01000008.1"/>
</dbReference>